<dbReference type="Proteomes" id="UP000635565">
    <property type="component" value="Unassembled WGS sequence"/>
</dbReference>
<gene>
    <name evidence="1" type="ORF">KSZ_11570</name>
</gene>
<accession>A0ABQ3VBR4</accession>
<dbReference type="EMBL" id="BNJJ01000003">
    <property type="protein sequence ID" value="GHO83151.1"/>
    <property type="molecule type" value="Genomic_DNA"/>
</dbReference>
<reference evidence="1 2" key="1">
    <citation type="journal article" date="2021" name="Int. J. Syst. Evol. Microbiol.">
        <title>Reticulibacter mediterranei gen. nov., sp. nov., within the new family Reticulibacteraceae fam. nov., and Ktedonospora formicarum gen. nov., sp. nov., Ktedonobacter robiniae sp. nov., Dictyobacter formicarum sp. nov. and Dictyobacter arantiisoli sp. nov., belonging to the class Ktedonobacteria.</title>
        <authorList>
            <person name="Yabe S."/>
            <person name="Zheng Y."/>
            <person name="Wang C.M."/>
            <person name="Sakai Y."/>
            <person name="Abe K."/>
            <person name="Yokota A."/>
            <person name="Donadio S."/>
            <person name="Cavaletti L."/>
            <person name="Monciardini P."/>
        </authorList>
    </citation>
    <scope>NUCLEOTIDE SEQUENCE [LARGE SCALE GENOMIC DNA]</scope>
    <source>
        <strain evidence="1 2">SOSP1-9</strain>
    </source>
</reference>
<dbReference type="InterPro" id="IPR008930">
    <property type="entry name" value="Terpenoid_cyclase/PrenylTrfase"/>
</dbReference>
<keyword evidence="2" id="KW-1185">Reference proteome</keyword>
<name>A0ABQ3VBR4_9CHLR</name>
<evidence type="ECO:0000313" key="1">
    <source>
        <dbReference type="EMBL" id="GHO83151.1"/>
    </source>
</evidence>
<protein>
    <submittedName>
        <fullName evidence="1">Uncharacterized protein</fullName>
    </submittedName>
</protein>
<evidence type="ECO:0000313" key="2">
    <source>
        <dbReference type="Proteomes" id="UP000635565"/>
    </source>
</evidence>
<comment type="caution">
    <text evidence="1">The sequence shown here is derived from an EMBL/GenBank/DDBJ whole genome shotgun (WGS) entry which is preliminary data.</text>
</comment>
<organism evidence="1 2">
    <name type="scientific">Dictyobacter formicarum</name>
    <dbReference type="NCBI Taxonomy" id="2778368"/>
    <lineage>
        <taxon>Bacteria</taxon>
        <taxon>Bacillati</taxon>
        <taxon>Chloroflexota</taxon>
        <taxon>Ktedonobacteria</taxon>
        <taxon>Ktedonobacterales</taxon>
        <taxon>Dictyobacteraceae</taxon>
        <taxon>Dictyobacter</taxon>
    </lineage>
</organism>
<proteinExistence type="predicted"/>
<sequence length="303" mass="34704">MESCSLMSEQVRSAGARARDWLIAAQDLIKSASTLNPRYAFQILVGLWICEQALIEDQSYPCTSSYTHKVCQCIPENMDEAQDFLYADPALVLFSLGILRFFDVHSDQIELFAAKISELLQGHVDQNEEEASELFLVRFLLRRLRLYPPLPAYTLRALTPSELIHADDATIDMLVKNIAAATQFGQVTRELKTDFMCTLSSLLPIIMLDYFRDYNLETGMQVLRCMRYLHLYENKSRRSGLNFLLAQQQADGRFGFFAYELTQLQSTEQQSSPDLYIYLPLTVSFLWTIAETAHPQFVLAQSF</sequence>
<dbReference type="SUPFAM" id="SSF48239">
    <property type="entry name" value="Terpenoid cyclases/Protein prenyltransferases"/>
    <property type="match status" value="1"/>
</dbReference>